<protein>
    <submittedName>
        <fullName evidence="3">Acid phosphatase</fullName>
        <ecNumber evidence="3">3.1.3.2</ecNumber>
    </submittedName>
</protein>
<accession>A0A066Z0T9</accession>
<dbReference type="eggNOG" id="COG3511">
    <property type="taxonomic scope" value="Bacteria"/>
</dbReference>
<dbReference type="PANTHER" id="PTHR31956">
    <property type="entry name" value="NON-SPECIFIC PHOSPHOLIPASE C4-RELATED"/>
    <property type="match status" value="1"/>
</dbReference>
<dbReference type="GO" id="GO:0003993">
    <property type="term" value="F:acid phosphatase activity"/>
    <property type="evidence" value="ECO:0007669"/>
    <property type="project" value="UniProtKB-EC"/>
</dbReference>
<keyword evidence="2" id="KW-0843">Virulence</keyword>
<dbReference type="EMBL" id="JNBY01000035">
    <property type="protein sequence ID" value="KDN87403.1"/>
    <property type="molecule type" value="Genomic_DNA"/>
</dbReference>
<dbReference type="PATRIC" id="fig|1348663.4.peg.741"/>
<organism evidence="3 4">
    <name type="scientific">Kitasatospora cheerisanensis KCTC 2395</name>
    <dbReference type="NCBI Taxonomy" id="1348663"/>
    <lineage>
        <taxon>Bacteria</taxon>
        <taxon>Bacillati</taxon>
        <taxon>Actinomycetota</taxon>
        <taxon>Actinomycetes</taxon>
        <taxon>Kitasatosporales</taxon>
        <taxon>Streptomycetaceae</taxon>
        <taxon>Kitasatospora</taxon>
    </lineage>
</organism>
<name>A0A066Z0T9_9ACTN</name>
<dbReference type="PANTHER" id="PTHR31956:SF8">
    <property type="entry name" value="ACID PHOSPHATASE PHOA (AFU_ORTHOLOGUE AFUA_1G03570)"/>
    <property type="match status" value="1"/>
</dbReference>
<evidence type="ECO:0000256" key="2">
    <source>
        <dbReference type="ARBA" id="ARBA00023026"/>
    </source>
</evidence>
<dbReference type="EC" id="3.1.3.2" evidence="3"/>
<keyword evidence="1 3" id="KW-0378">Hydrolase</keyword>
<dbReference type="Proteomes" id="UP000027178">
    <property type="component" value="Unassembled WGS sequence"/>
</dbReference>
<dbReference type="Pfam" id="PF04185">
    <property type="entry name" value="Phosphoesterase"/>
    <property type="match status" value="1"/>
</dbReference>
<dbReference type="InterPro" id="IPR007312">
    <property type="entry name" value="Phosphoesterase"/>
</dbReference>
<evidence type="ECO:0000256" key="1">
    <source>
        <dbReference type="ARBA" id="ARBA00022801"/>
    </source>
</evidence>
<evidence type="ECO:0000313" key="3">
    <source>
        <dbReference type="EMBL" id="KDN87403.1"/>
    </source>
</evidence>
<dbReference type="Gene3D" id="3.40.720.10">
    <property type="entry name" value="Alkaline Phosphatase, subunit A"/>
    <property type="match status" value="1"/>
</dbReference>
<reference evidence="3 4" key="1">
    <citation type="submission" date="2014-05" db="EMBL/GenBank/DDBJ databases">
        <title>Draft Genome Sequence of Kitasatospora cheerisanensis KCTC 2395.</title>
        <authorList>
            <person name="Nam D.H."/>
        </authorList>
    </citation>
    <scope>NUCLEOTIDE SEQUENCE [LARGE SCALE GENOMIC DNA]</scope>
    <source>
        <strain evidence="3 4">KCTC 2395</strain>
    </source>
</reference>
<dbReference type="HOGENOM" id="CLU_027977_3_0_11"/>
<dbReference type="GO" id="GO:0009395">
    <property type="term" value="P:phospholipid catabolic process"/>
    <property type="evidence" value="ECO:0007669"/>
    <property type="project" value="TreeGrafter"/>
</dbReference>
<comment type="caution">
    <text evidence="3">The sequence shown here is derived from an EMBL/GenBank/DDBJ whole genome shotgun (WGS) entry which is preliminary data.</text>
</comment>
<keyword evidence="4" id="KW-1185">Reference proteome</keyword>
<dbReference type="AlphaFoldDB" id="A0A066Z0T9"/>
<proteinExistence type="predicted"/>
<dbReference type="InterPro" id="IPR017850">
    <property type="entry name" value="Alkaline_phosphatase_core_sf"/>
</dbReference>
<gene>
    <name evidence="3" type="ORF">KCH_07750</name>
</gene>
<sequence>MMLENRSFDQVLGNSAAPYLTQLANSNVTLTQSYGLVHPSDPNYLAVAGGSTFGRTDNPYPALTGAVTGPHLGNLVEQAGKSWRGYVEDMKSPCNLSSNGNYDADNVPFVYFKDVTGDAARCQDKLQPITRLWSDLQSTATTPEFVWFEPNSCNTMHNCSVTTGDTWMQTNLPKLFASPAWTQQRSLLVITFDEDDDNHGQRIPTLVAGSPGLTRTGYRSGTQYNHYNILRTVEDGLRLPGRLTQNDQYATPLNDIWN</sequence>
<evidence type="ECO:0000313" key="4">
    <source>
        <dbReference type="Proteomes" id="UP000027178"/>
    </source>
</evidence>